<name>A0AAV7KPF6_PLEWA</name>
<comment type="caution">
    <text evidence="1">The sequence shown here is derived from an EMBL/GenBank/DDBJ whole genome shotgun (WGS) entry which is preliminary data.</text>
</comment>
<accession>A0AAV7KPF6</accession>
<organism evidence="1 2">
    <name type="scientific">Pleurodeles waltl</name>
    <name type="common">Iberian ribbed newt</name>
    <dbReference type="NCBI Taxonomy" id="8319"/>
    <lineage>
        <taxon>Eukaryota</taxon>
        <taxon>Metazoa</taxon>
        <taxon>Chordata</taxon>
        <taxon>Craniata</taxon>
        <taxon>Vertebrata</taxon>
        <taxon>Euteleostomi</taxon>
        <taxon>Amphibia</taxon>
        <taxon>Batrachia</taxon>
        <taxon>Caudata</taxon>
        <taxon>Salamandroidea</taxon>
        <taxon>Salamandridae</taxon>
        <taxon>Pleurodelinae</taxon>
        <taxon>Pleurodeles</taxon>
    </lineage>
</organism>
<gene>
    <name evidence="1" type="ORF">NDU88_000257</name>
</gene>
<dbReference type="Proteomes" id="UP001066276">
    <property type="component" value="Chromosome 12"/>
</dbReference>
<reference evidence="1" key="1">
    <citation type="journal article" date="2022" name="bioRxiv">
        <title>Sequencing and chromosome-scale assembly of the giantPleurodeles waltlgenome.</title>
        <authorList>
            <person name="Brown T."/>
            <person name="Elewa A."/>
            <person name="Iarovenko S."/>
            <person name="Subramanian E."/>
            <person name="Araus A.J."/>
            <person name="Petzold A."/>
            <person name="Susuki M."/>
            <person name="Suzuki K.-i.T."/>
            <person name="Hayashi T."/>
            <person name="Toyoda A."/>
            <person name="Oliveira C."/>
            <person name="Osipova E."/>
            <person name="Leigh N.D."/>
            <person name="Simon A."/>
            <person name="Yun M.H."/>
        </authorList>
    </citation>
    <scope>NUCLEOTIDE SEQUENCE</scope>
    <source>
        <strain evidence="1">20211129_DDA</strain>
        <tissue evidence="1">Liver</tissue>
    </source>
</reference>
<dbReference type="EMBL" id="JANPWB010000016">
    <property type="protein sequence ID" value="KAJ1080035.1"/>
    <property type="molecule type" value="Genomic_DNA"/>
</dbReference>
<protein>
    <submittedName>
        <fullName evidence="1">Uncharacterized protein</fullName>
    </submittedName>
</protein>
<evidence type="ECO:0000313" key="2">
    <source>
        <dbReference type="Proteomes" id="UP001066276"/>
    </source>
</evidence>
<sequence>MRFVLTDFFRALDSLPHPAYQKTRWVPVVKVERIDVKTRYNSYMFAFKSWVDIEKATSVNVEAKSVDVEDPYTIDEQAAVNIEECLNVGKKCINVETLAEVNLEEQFNLEASE</sequence>
<proteinExistence type="predicted"/>
<keyword evidence="2" id="KW-1185">Reference proteome</keyword>
<evidence type="ECO:0000313" key="1">
    <source>
        <dbReference type="EMBL" id="KAJ1080035.1"/>
    </source>
</evidence>
<dbReference type="AlphaFoldDB" id="A0AAV7KPF6"/>